<feature type="transmembrane region" description="Helical" evidence="10">
    <location>
        <begin position="503"/>
        <end position="523"/>
    </location>
</feature>
<gene>
    <name evidence="16" type="ORF">EV147_3549</name>
</gene>
<keyword evidence="7" id="KW-0406">Ion transport</keyword>
<accession>A0A4Q7RTA5</accession>
<feature type="transmembrane region" description="Helical" evidence="10">
    <location>
        <begin position="367"/>
        <end position="389"/>
    </location>
</feature>
<evidence type="ECO:0000256" key="1">
    <source>
        <dbReference type="ARBA" id="ARBA00004651"/>
    </source>
</evidence>
<protein>
    <submittedName>
        <fullName evidence="16">Multisubunit potassium/proton antiporter PhaA subunit /multisubunit potassium/proton antiporter PhaB subunit</fullName>
    </submittedName>
</protein>
<dbReference type="Pfam" id="PF20501">
    <property type="entry name" value="MbhE"/>
    <property type="match status" value="1"/>
</dbReference>
<evidence type="ECO:0000256" key="9">
    <source>
        <dbReference type="RuleBase" id="RU000320"/>
    </source>
</evidence>
<name>A0A4Q7RTA5_9BURK</name>
<comment type="subcellular location">
    <subcellularLocation>
        <location evidence="1">Cell membrane</location>
        <topology evidence="1">Multi-pass membrane protein</topology>
    </subcellularLocation>
    <subcellularLocation>
        <location evidence="9">Membrane</location>
        <topology evidence="9">Multi-pass membrane protein</topology>
    </subcellularLocation>
</comment>
<dbReference type="Pfam" id="PF13244">
    <property type="entry name" value="MbhD"/>
    <property type="match status" value="1"/>
</dbReference>
<keyword evidence="4" id="KW-1003">Cell membrane</keyword>
<evidence type="ECO:0000256" key="2">
    <source>
        <dbReference type="ARBA" id="ARBA00022448"/>
    </source>
</evidence>
<dbReference type="InterPro" id="IPR050616">
    <property type="entry name" value="CPA3_Na-H_Antiporter_A"/>
</dbReference>
<feature type="domain" description="NADH-Ubiquinone oxidoreductase (complex I) chain 5 N-terminal" evidence="12">
    <location>
        <begin position="65"/>
        <end position="110"/>
    </location>
</feature>
<keyword evidence="3" id="KW-0050">Antiport</keyword>
<dbReference type="GO" id="GO:0006811">
    <property type="term" value="P:monoatomic ion transport"/>
    <property type="evidence" value="ECO:0007669"/>
    <property type="project" value="UniProtKB-KW"/>
</dbReference>
<feature type="transmembrane region" description="Helical" evidence="10">
    <location>
        <begin position="298"/>
        <end position="316"/>
    </location>
</feature>
<keyword evidence="8 10" id="KW-0472">Membrane</keyword>
<dbReference type="Pfam" id="PF00361">
    <property type="entry name" value="Proton_antipo_M"/>
    <property type="match status" value="1"/>
</dbReference>
<evidence type="ECO:0000256" key="10">
    <source>
        <dbReference type="SAM" id="Phobius"/>
    </source>
</evidence>
<dbReference type="PANTHER" id="PTHR43373">
    <property type="entry name" value="NA(+)/H(+) ANTIPORTER SUBUNIT"/>
    <property type="match status" value="1"/>
</dbReference>
<feature type="domain" description="MrpA C-terminal/MbhE" evidence="15">
    <location>
        <begin position="698"/>
        <end position="781"/>
    </location>
</feature>
<keyword evidence="6 10" id="KW-1133">Transmembrane helix</keyword>
<organism evidence="16 17">
    <name type="scientific">Cupriavidus agavae</name>
    <dbReference type="NCBI Taxonomy" id="1001822"/>
    <lineage>
        <taxon>Bacteria</taxon>
        <taxon>Pseudomonadati</taxon>
        <taxon>Pseudomonadota</taxon>
        <taxon>Betaproteobacteria</taxon>
        <taxon>Burkholderiales</taxon>
        <taxon>Burkholderiaceae</taxon>
        <taxon>Cupriavidus</taxon>
    </lineage>
</organism>
<dbReference type="InterPro" id="IPR007182">
    <property type="entry name" value="MnhB"/>
</dbReference>
<feature type="transmembrane region" description="Helical" evidence="10">
    <location>
        <begin position="662"/>
        <end position="683"/>
    </location>
</feature>
<dbReference type="PRINTS" id="PR01434">
    <property type="entry name" value="NADHDHGNASE5"/>
</dbReference>
<feature type="transmembrane region" description="Helical" evidence="10">
    <location>
        <begin position="905"/>
        <end position="927"/>
    </location>
</feature>
<feature type="transmembrane region" description="Helical" evidence="10">
    <location>
        <begin position="800"/>
        <end position="820"/>
    </location>
</feature>
<dbReference type="Pfam" id="PF04039">
    <property type="entry name" value="MnhB"/>
    <property type="match status" value="1"/>
</dbReference>
<evidence type="ECO:0000256" key="6">
    <source>
        <dbReference type="ARBA" id="ARBA00022989"/>
    </source>
</evidence>
<evidence type="ECO:0000259" key="15">
    <source>
        <dbReference type="Pfam" id="PF20501"/>
    </source>
</evidence>
<proteinExistence type="predicted"/>
<feature type="transmembrane region" description="Helical" evidence="10">
    <location>
        <begin position="269"/>
        <end position="291"/>
    </location>
</feature>
<dbReference type="InterPro" id="IPR001516">
    <property type="entry name" value="Proton_antipo_N"/>
</dbReference>
<keyword evidence="17" id="KW-1185">Reference proteome</keyword>
<dbReference type="Pfam" id="PF00662">
    <property type="entry name" value="Proton_antipo_N"/>
    <property type="match status" value="1"/>
</dbReference>
<feature type="transmembrane region" description="Helical" evidence="10">
    <location>
        <begin position="409"/>
        <end position="435"/>
    </location>
</feature>
<comment type="caution">
    <text evidence="16">The sequence shown here is derived from an EMBL/GenBank/DDBJ whole genome shotgun (WGS) entry which is preliminary data.</text>
</comment>
<evidence type="ECO:0000313" key="17">
    <source>
        <dbReference type="Proteomes" id="UP000291078"/>
    </source>
</evidence>
<dbReference type="InterPro" id="IPR025383">
    <property type="entry name" value="MrpA_C/MbhD"/>
</dbReference>
<sequence length="948" mass="101389">MLMIALVALPFAGALIVQLCKRAGATAAFAIAAVTALAGLGVLATAWPGIEGGTVFAWRREWLASIGLNLSLRLDGLSFTFALLIDGIGLLVTVYARYYLPRVASTVRFFTLLLLFMGAMLGVVLSGNLLLMLVFWEMTSIVSFLLIGFWSYRSEARKGARMALTVTGAGGLALLAGVLLLGRICGSLELSDVLAQGGMVQRHPLYPAMLVLVLLGAFTKSAQFPFFFWLPHAMSAPTPVSAYLHSATMVKAGVFLLARLYPVLDGTPWWFYIVSLAGLITLVGGAAMALLQRDLKGLLAYSTISHLGLITLLFGLDTQLSTVAALFHIINHAVFKASLFMAAGIIDHETGTRDLTRLRGLWRYMPHTGALAIVASLSMAGVPLLNGFLSKEMFFGETLAQDLFGYFNWVVPAAATLAGALSVAYSLRFIYGVFFDGKPDDLPNYPPHEPPRLMKFPVEILVVICLVVGLVPNITVGALLQITAAATLNGPPPEYSLSPWHGVNLPLVMSLVSLVAGTALFYFRREAFHRHHETLALLNARDRFEDLMRALGWVAARLTAALENGSLQRYVALLVAAMVLLPAWYLLGAGTLPFPAAIGALRGPLPPAPLDPATGAGLAILALGAVVVVGWRRQRVAALSMLSLCGLMMVLLFGRFSAPDLALTQVTVEVVTILLMVLALYFLPGDNGQSPGRTTPARWMRDGALALAGGAFTSAAAYAVMTRAYDSIGEYFVRNSVSGGGGTNIVNVILVDFRGFDTFGEICVLLVAGLGVQAMLKGLRLTAPQFDINGSPWAGQSHPLLLAILARLMLPLTLLVAVFMLLRGHNLPGGGFVAALVTSIALLMQYVASGVLWTESRIMVNYRVMAGAGILLAGLTGLGSWFFGYPFLTTAFGHFHLPVIGEFELATAMLFDLGVYFTVVGTTLLIVSHLGVRDKRILASTHDHNGGR</sequence>
<feature type="transmembrane region" description="Helical" evidence="10">
    <location>
        <begin position="570"/>
        <end position="592"/>
    </location>
</feature>
<evidence type="ECO:0000256" key="5">
    <source>
        <dbReference type="ARBA" id="ARBA00022692"/>
    </source>
</evidence>
<feature type="transmembrane region" description="Helical" evidence="10">
    <location>
        <begin position="162"/>
        <end position="184"/>
    </location>
</feature>
<feature type="transmembrane region" description="Helical" evidence="10">
    <location>
        <begin position="638"/>
        <end position="656"/>
    </location>
</feature>
<evidence type="ECO:0000256" key="3">
    <source>
        <dbReference type="ARBA" id="ARBA00022449"/>
    </source>
</evidence>
<keyword evidence="2" id="KW-0813">Transport</keyword>
<evidence type="ECO:0000259" key="12">
    <source>
        <dbReference type="Pfam" id="PF00662"/>
    </source>
</evidence>
<feature type="transmembrane region" description="Helical" evidence="10">
    <location>
        <begin position="322"/>
        <end position="346"/>
    </location>
</feature>
<evidence type="ECO:0000256" key="8">
    <source>
        <dbReference type="ARBA" id="ARBA00023136"/>
    </source>
</evidence>
<feature type="transmembrane region" description="Helical" evidence="10">
    <location>
        <begin position="77"/>
        <end position="100"/>
    </location>
</feature>
<reference evidence="16 17" key="1">
    <citation type="journal article" date="2015" name="Stand. Genomic Sci.">
        <title>Genomic Encyclopedia of Bacterial and Archaeal Type Strains, Phase III: the genomes of soil and plant-associated and newly described type strains.</title>
        <authorList>
            <person name="Whitman W.B."/>
            <person name="Woyke T."/>
            <person name="Klenk H.P."/>
            <person name="Zhou Y."/>
            <person name="Lilburn T.G."/>
            <person name="Beck B.J."/>
            <person name="De Vos P."/>
            <person name="Vandamme P."/>
            <person name="Eisen J.A."/>
            <person name="Garrity G."/>
            <person name="Hugenholtz P."/>
            <person name="Kyrpides N.C."/>
        </authorList>
    </citation>
    <scope>NUCLEOTIDE SEQUENCE [LARGE SCALE GENOMIC DNA]</scope>
    <source>
        <strain evidence="16 17">ASC-9842</strain>
    </source>
</reference>
<feature type="transmembrane region" description="Helical" evidence="10">
    <location>
        <begin position="242"/>
        <end position="263"/>
    </location>
</feature>
<feature type="domain" description="Na+/H+ antiporter MnhB subunit-related protein" evidence="13">
    <location>
        <begin position="802"/>
        <end position="924"/>
    </location>
</feature>
<feature type="transmembrane region" description="Helical" evidence="10">
    <location>
        <begin position="204"/>
        <end position="230"/>
    </location>
</feature>
<evidence type="ECO:0000256" key="7">
    <source>
        <dbReference type="ARBA" id="ARBA00023065"/>
    </source>
</evidence>
<feature type="transmembrane region" description="Helical" evidence="10">
    <location>
        <begin position="759"/>
        <end position="779"/>
    </location>
</feature>
<keyword evidence="5 9" id="KW-0812">Transmembrane</keyword>
<feature type="transmembrane region" description="Helical" evidence="10">
    <location>
        <begin position="832"/>
        <end position="853"/>
    </location>
</feature>
<feature type="domain" description="NADH:quinone oxidoreductase/Mrp antiporter transmembrane" evidence="11">
    <location>
        <begin position="126"/>
        <end position="400"/>
    </location>
</feature>
<dbReference type="Proteomes" id="UP000291078">
    <property type="component" value="Unassembled WGS sequence"/>
</dbReference>
<evidence type="ECO:0000313" key="16">
    <source>
        <dbReference type="EMBL" id="RZT36885.1"/>
    </source>
</evidence>
<evidence type="ECO:0000259" key="13">
    <source>
        <dbReference type="Pfam" id="PF04039"/>
    </source>
</evidence>
<dbReference type="RefSeq" id="WP_130392496.1">
    <property type="nucleotide sequence ID" value="NZ_SGXM01000004.1"/>
</dbReference>
<dbReference type="GO" id="GO:0015297">
    <property type="term" value="F:antiporter activity"/>
    <property type="evidence" value="ECO:0007669"/>
    <property type="project" value="UniProtKB-KW"/>
</dbReference>
<feature type="transmembrane region" description="Helical" evidence="10">
    <location>
        <begin position="107"/>
        <end position="125"/>
    </location>
</feature>
<feature type="domain" description="MrpA C-terminal/MbhD" evidence="14">
    <location>
        <begin position="621"/>
        <end position="684"/>
    </location>
</feature>
<feature type="transmembrane region" description="Helical" evidence="10">
    <location>
        <begin position="131"/>
        <end position="150"/>
    </location>
</feature>
<feature type="transmembrane region" description="Helical" evidence="10">
    <location>
        <begin position="704"/>
        <end position="721"/>
    </location>
</feature>
<feature type="transmembrane region" description="Helical" evidence="10">
    <location>
        <begin position="456"/>
        <end position="483"/>
    </location>
</feature>
<evidence type="ECO:0000256" key="4">
    <source>
        <dbReference type="ARBA" id="ARBA00022475"/>
    </source>
</evidence>
<evidence type="ECO:0000259" key="14">
    <source>
        <dbReference type="Pfam" id="PF13244"/>
    </source>
</evidence>
<dbReference type="NCBIfam" id="NF009288">
    <property type="entry name" value="PRK12648.1"/>
    <property type="match status" value="1"/>
</dbReference>
<feature type="transmembrane region" description="Helical" evidence="10">
    <location>
        <begin position="612"/>
        <end position="631"/>
    </location>
</feature>
<dbReference type="AlphaFoldDB" id="A0A4Q7RTA5"/>
<dbReference type="PANTHER" id="PTHR43373:SF1">
    <property type="entry name" value="NA(+)_H(+) ANTIPORTER SUBUNIT A"/>
    <property type="match status" value="1"/>
</dbReference>
<dbReference type="GO" id="GO:0005886">
    <property type="term" value="C:plasma membrane"/>
    <property type="evidence" value="ECO:0007669"/>
    <property type="project" value="UniProtKB-SubCell"/>
</dbReference>
<dbReference type="EMBL" id="SGXM01000004">
    <property type="protein sequence ID" value="RZT36885.1"/>
    <property type="molecule type" value="Genomic_DNA"/>
</dbReference>
<dbReference type="InterPro" id="IPR046806">
    <property type="entry name" value="MrpA_C/MbhE"/>
</dbReference>
<feature type="transmembrane region" description="Helical" evidence="10">
    <location>
        <begin position="865"/>
        <end position="885"/>
    </location>
</feature>
<dbReference type="InterPro" id="IPR001750">
    <property type="entry name" value="ND/Mrp_TM"/>
</dbReference>
<evidence type="ECO:0000259" key="11">
    <source>
        <dbReference type="Pfam" id="PF00361"/>
    </source>
</evidence>
<dbReference type="OrthoDB" id="9811798at2"/>